<dbReference type="Pfam" id="PF13286">
    <property type="entry name" value="HD_assoc"/>
    <property type="match status" value="1"/>
</dbReference>
<evidence type="ECO:0000259" key="2">
    <source>
        <dbReference type="SMART" id="SM00471"/>
    </source>
</evidence>
<evidence type="ECO:0000313" key="3">
    <source>
        <dbReference type="EMBL" id="MFC3196138.1"/>
    </source>
</evidence>
<dbReference type="InterPro" id="IPR006261">
    <property type="entry name" value="dGTPase"/>
</dbReference>
<dbReference type="Gene3D" id="1.10.3410.10">
    <property type="entry name" value="putative deoxyguanosinetriphosphate triphosphohydrolase like domain"/>
    <property type="match status" value="1"/>
</dbReference>
<protein>
    <submittedName>
        <fullName evidence="3">Deoxyguanosinetriphosphate triphosphohydrolase</fullName>
    </submittedName>
</protein>
<dbReference type="NCBIfam" id="TIGR01353">
    <property type="entry name" value="dGTP_triPase"/>
    <property type="match status" value="1"/>
</dbReference>
<dbReference type="Gene3D" id="1.10.3550.10">
    <property type="entry name" value="eoxyguanosinetriphosphate triphosphohydrolase domain-like"/>
    <property type="match status" value="1"/>
</dbReference>
<evidence type="ECO:0000313" key="4">
    <source>
        <dbReference type="Proteomes" id="UP001595526"/>
    </source>
</evidence>
<dbReference type="CDD" id="cd00077">
    <property type="entry name" value="HDc"/>
    <property type="match status" value="1"/>
</dbReference>
<evidence type="ECO:0000256" key="1">
    <source>
        <dbReference type="ARBA" id="ARBA00022801"/>
    </source>
</evidence>
<dbReference type="Proteomes" id="UP001595526">
    <property type="component" value="Unassembled WGS sequence"/>
</dbReference>
<gene>
    <name evidence="3" type="ORF">ACFOET_00795</name>
</gene>
<dbReference type="PANTHER" id="PTHR11373:SF32">
    <property type="entry name" value="DEOXYGUANOSINETRIPHOSPHATE TRIPHOSPHOHYDROLASE"/>
    <property type="match status" value="1"/>
</dbReference>
<organism evidence="3 4">
    <name type="scientific">Parapedobacter deserti</name>
    <dbReference type="NCBI Taxonomy" id="1912957"/>
    <lineage>
        <taxon>Bacteria</taxon>
        <taxon>Pseudomonadati</taxon>
        <taxon>Bacteroidota</taxon>
        <taxon>Sphingobacteriia</taxon>
        <taxon>Sphingobacteriales</taxon>
        <taxon>Sphingobacteriaceae</taxon>
        <taxon>Parapedobacter</taxon>
    </lineage>
</organism>
<dbReference type="InterPro" id="IPR026875">
    <property type="entry name" value="PHydrolase_assoc_dom"/>
</dbReference>
<dbReference type="PANTHER" id="PTHR11373">
    <property type="entry name" value="DEOXYNUCLEOSIDE TRIPHOSPHATE TRIPHOSPHOHYDROLASE"/>
    <property type="match status" value="1"/>
</dbReference>
<dbReference type="InterPro" id="IPR003607">
    <property type="entry name" value="HD/PDEase_dom"/>
</dbReference>
<keyword evidence="4" id="KW-1185">Reference proteome</keyword>
<dbReference type="InterPro" id="IPR027432">
    <property type="entry name" value="dGTP_triphosphohydrolase_C"/>
</dbReference>
<sequence length="447" mass="50598">MNWKQLLSAKRWGYESRALSDPQDARSEFQRDYDRLIFSSPFRRLQNKTQVFPLPGSVFVHNRLTHSLEVASVGRSLGRIFYNEMRGADGMVDEKFPYLQEVGNIISAACLSHDLGNPAFGHSGEAAISNYFTDGAGQQYRKLVTAAEWADLIHFEGNANALRILTYPFAGKDEHGFALTYSTLAAIVKYPCDSVDGHQAAHHRKKYGFFQTERQVFDKIAGELGLVSDPENPAVYKRHPLVYLVEAADDICYNIIDLEDAHRLNILSYDQVEKLLLPLCGDGGLEHRLEKLDDEDSRVSLLRAKAINTLIHACASVFMNEQTRILDGTFDRSLIDAVDRELRDAMQRIRTVSVKHIYNAPTVVQIEVAGYKVMDGLLEEFIPAYLKPKKTKYDTKLLALMPKQFHAKQDDSYTKIRSVLDFVSGMTDLYAVDLYRKIKGISFPSLD</sequence>
<reference evidence="4" key="1">
    <citation type="journal article" date="2019" name="Int. J. Syst. Evol. Microbiol.">
        <title>The Global Catalogue of Microorganisms (GCM) 10K type strain sequencing project: providing services to taxonomists for standard genome sequencing and annotation.</title>
        <authorList>
            <consortium name="The Broad Institute Genomics Platform"/>
            <consortium name="The Broad Institute Genome Sequencing Center for Infectious Disease"/>
            <person name="Wu L."/>
            <person name="Ma J."/>
        </authorList>
    </citation>
    <scope>NUCLEOTIDE SEQUENCE [LARGE SCALE GENOMIC DNA]</scope>
    <source>
        <strain evidence="4">KCTC 52416</strain>
    </source>
</reference>
<dbReference type="SMART" id="SM00471">
    <property type="entry name" value="HDc"/>
    <property type="match status" value="1"/>
</dbReference>
<comment type="caution">
    <text evidence="3">The sequence shown here is derived from an EMBL/GenBank/DDBJ whole genome shotgun (WGS) entry which is preliminary data.</text>
</comment>
<proteinExistence type="predicted"/>
<accession>A0ABV7JGZ6</accession>
<name>A0ABV7JGZ6_9SPHI</name>
<dbReference type="SUPFAM" id="SSF109604">
    <property type="entry name" value="HD-domain/PDEase-like"/>
    <property type="match status" value="1"/>
</dbReference>
<keyword evidence="1" id="KW-0378">Hydrolase</keyword>
<dbReference type="EMBL" id="JBHRTA010000003">
    <property type="protein sequence ID" value="MFC3196138.1"/>
    <property type="molecule type" value="Genomic_DNA"/>
</dbReference>
<feature type="domain" description="HD/PDEase" evidence="2">
    <location>
        <begin position="59"/>
        <end position="263"/>
    </location>
</feature>
<dbReference type="NCBIfam" id="NF002205">
    <property type="entry name" value="PRK01096.1"/>
    <property type="match status" value="1"/>
</dbReference>
<dbReference type="InterPro" id="IPR023293">
    <property type="entry name" value="dGTP_triP_hydro_central_sf"/>
</dbReference>
<dbReference type="Gene3D" id="1.10.3210.10">
    <property type="entry name" value="Hypothetical protein af1432"/>
    <property type="match status" value="1"/>
</dbReference>
<dbReference type="InterPro" id="IPR006674">
    <property type="entry name" value="HD_domain"/>
</dbReference>
<dbReference type="InterPro" id="IPR050135">
    <property type="entry name" value="dGTPase-like"/>
</dbReference>
<dbReference type="Pfam" id="PF01966">
    <property type="entry name" value="HD"/>
    <property type="match status" value="1"/>
</dbReference>
<dbReference type="RefSeq" id="WP_379018561.1">
    <property type="nucleotide sequence ID" value="NZ_JBHRTA010000003.1"/>
</dbReference>